<keyword evidence="3" id="KW-1185">Reference proteome</keyword>
<evidence type="ECO:0000256" key="1">
    <source>
        <dbReference type="SAM" id="MobiDB-lite"/>
    </source>
</evidence>
<sequence length="69" mass="7785">MSSGMAPTDRRRHRQDRPEEAPTDRRRHRQTGGDSTDRPRRHRQTGGGTDRPAAVTTASLRKYQQGGVC</sequence>
<accession>A0AAD9B198</accession>
<name>A0AAD9B198_DISEL</name>
<evidence type="ECO:0000313" key="2">
    <source>
        <dbReference type="EMBL" id="KAK1874706.1"/>
    </source>
</evidence>
<comment type="caution">
    <text evidence="2">The sequence shown here is derived from an EMBL/GenBank/DDBJ whole genome shotgun (WGS) entry which is preliminary data.</text>
</comment>
<protein>
    <submittedName>
        <fullName evidence="2">RNA polymerase-associated protein CTR9 like</fullName>
    </submittedName>
</protein>
<feature type="region of interest" description="Disordered" evidence="1">
    <location>
        <begin position="1"/>
        <end position="69"/>
    </location>
</feature>
<evidence type="ECO:0000313" key="3">
    <source>
        <dbReference type="Proteomes" id="UP001228049"/>
    </source>
</evidence>
<dbReference type="Proteomes" id="UP001228049">
    <property type="component" value="Unassembled WGS sequence"/>
</dbReference>
<dbReference type="AlphaFoldDB" id="A0AAD9B198"/>
<gene>
    <name evidence="2" type="ORF">KUDE01_006931</name>
</gene>
<reference evidence="2" key="1">
    <citation type="submission" date="2023-04" db="EMBL/GenBank/DDBJ databases">
        <title>Chromosome-level genome of Chaenocephalus aceratus.</title>
        <authorList>
            <person name="Park H."/>
        </authorList>
    </citation>
    <scope>NUCLEOTIDE SEQUENCE</scope>
    <source>
        <strain evidence="2">DE</strain>
        <tissue evidence="2">Muscle</tissue>
    </source>
</reference>
<organism evidence="2 3">
    <name type="scientific">Dissostichus eleginoides</name>
    <name type="common">Patagonian toothfish</name>
    <name type="synonym">Dissostichus amissus</name>
    <dbReference type="NCBI Taxonomy" id="100907"/>
    <lineage>
        <taxon>Eukaryota</taxon>
        <taxon>Metazoa</taxon>
        <taxon>Chordata</taxon>
        <taxon>Craniata</taxon>
        <taxon>Vertebrata</taxon>
        <taxon>Euteleostomi</taxon>
        <taxon>Actinopterygii</taxon>
        <taxon>Neopterygii</taxon>
        <taxon>Teleostei</taxon>
        <taxon>Neoteleostei</taxon>
        <taxon>Acanthomorphata</taxon>
        <taxon>Eupercaria</taxon>
        <taxon>Perciformes</taxon>
        <taxon>Notothenioidei</taxon>
        <taxon>Nototheniidae</taxon>
        <taxon>Dissostichus</taxon>
    </lineage>
</organism>
<proteinExistence type="predicted"/>
<dbReference type="EMBL" id="JASDAP010000489">
    <property type="protein sequence ID" value="KAK1874706.1"/>
    <property type="molecule type" value="Genomic_DNA"/>
</dbReference>